<protein>
    <submittedName>
        <fullName evidence="2">Uncharacterized protein</fullName>
    </submittedName>
</protein>
<feature type="region of interest" description="Disordered" evidence="1">
    <location>
        <begin position="44"/>
        <end position="77"/>
    </location>
</feature>
<evidence type="ECO:0000313" key="2">
    <source>
        <dbReference type="EMBL" id="KAG5591867.1"/>
    </source>
</evidence>
<comment type="caution">
    <text evidence="2">The sequence shown here is derived from an EMBL/GenBank/DDBJ whole genome shotgun (WGS) entry which is preliminary data.</text>
</comment>
<dbReference type="EMBL" id="JACXVP010000008">
    <property type="protein sequence ID" value="KAG5591867.1"/>
    <property type="molecule type" value="Genomic_DNA"/>
</dbReference>
<dbReference type="Proteomes" id="UP000824120">
    <property type="component" value="Chromosome 8"/>
</dbReference>
<gene>
    <name evidence="2" type="ORF">H5410_042381</name>
</gene>
<proteinExistence type="predicted"/>
<accession>A0A9J5XU61</accession>
<dbReference type="PANTHER" id="PTHR46238">
    <property type="entry name" value="REVERSE TRANSCRIPTASE DOMAIN-CONTAINING PROTEIN"/>
    <property type="match status" value="1"/>
</dbReference>
<keyword evidence="3" id="KW-1185">Reference proteome</keyword>
<dbReference type="AlphaFoldDB" id="A0A9J5XU61"/>
<dbReference type="PANTHER" id="PTHR46238:SF8">
    <property type="entry name" value="ENDONUCLEASE_EXONUCLEASE_PHOSPHATASE DOMAIN-CONTAINING PROTEIN"/>
    <property type="match status" value="1"/>
</dbReference>
<organism evidence="2 3">
    <name type="scientific">Solanum commersonii</name>
    <name type="common">Commerson's wild potato</name>
    <name type="synonym">Commerson's nightshade</name>
    <dbReference type="NCBI Taxonomy" id="4109"/>
    <lineage>
        <taxon>Eukaryota</taxon>
        <taxon>Viridiplantae</taxon>
        <taxon>Streptophyta</taxon>
        <taxon>Embryophyta</taxon>
        <taxon>Tracheophyta</taxon>
        <taxon>Spermatophyta</taxon>
        <taxon>Magnoliopsida</taxon>
        <taxon>eudicotyledons</taxon>
        <taxon>Gunneridae</taxon>
        <taxon>Pentapetalae</taxon>
        <taxon>asterids</taxon>
        <taxon>lamiids</taxon>
        <taxon>Solanales</taxon>
        <taxon>Solanaceae</taxon>
        <taxon>Solanoideae</taxon>
        <taxon>Solaneae</taxon>
        <taxon>Solanum</taxon>
    </lineage>
</organism>
<sequence length="137" mass="15958">MILYIPPIKLIAGWVKWRLVYGVVCNKNVSPRLKVHTGSKTNIVVRGKVQANQERSRSEDEGGGDEDAQMDHTRRDMIKDEGIRGKVGVTYVVDKKRDMRLRWFRYMKSRCADGTVKRYKRLVVARVRRGRGRLKQN</sequence>
<name>A0A9J5XU61_SOLCO</name>
<reference evidence="2 3" key="1">
    <citation type="submission" date="2020-09" db="EMBL/GenBank/DDBJ databases">
        <title>De no assembly of potato wild relative species, Solanum commersonii.</title>
        <authorList>
            <person name="Cho K."/>
        </authorList>
    </citation>
    <scope>NUCLEOTIDE SEQUENCE [LARGE SCALE GENOMIC DNA]</scope>
    <source>
        <strain evidence="2">LZ3.2</strain>
        <tissue evidence="2">Leaf</tissue>
    </source>
</reference>
<evidence type="ECO:0000313" key="3">
    <source>
        <dbReference type="Proteomes" id="UP000824120"/>
    </source>
</evidence>
<evidence type="ECO:0000256" key="1">
    <source>
        <dbReference type="SAM" id="MobiDB-lite"/>
    </source>
</evidence>